<dbReference type="EMBL" id="KY270461">
    <property type="protein sequence ID" value="AQR06134.2"/>
    <property type="molecule type" value="Genomic_DNA"/>
</dbReference>
<reference evidence="3" key="5">
    <citation type="submission" date="2017-02" db="EMBL/GenBank/DDBJ databases">
        <authorList>
            <person name="Peterson S.W."/>
        </authorList>
    </citation>
    <scope>NUCLEOTIDE SEQUENCE</scope>
</reference>
<feature type="signal peptide" evidence="1">
    <location>
        <begin position="1"/>
        <end position="18"/>
    </location>
</feature>
<dbReference type="EMBL" id="HQ318713">
    <property type="protein sequence ID" value="ADO86981.1"/>
    <property type="molecule type" value="Genomic_DNA"/>
</dbReference>
<reference evidence="3" key="2">
    <citation type="journal article" date="2003" name="Mol. Biochem. Parasitol.">
        <title>Molecular cloning of genes encoding oncosphere proteins reveals conservation of modular protein structure in cestode antigens.</title>
        <authorList>
            <person name="Gauci C."/>
            <person name="Lightowlers M.W."/>
        </authorList>
    </citation>
    <scope>NUCLEOTIDE SEQUENCE</scope>
</reference>
<organism evidence="4">
    <name type="scientific">Taenia solium</name>
    <name type="common">Pork tapeworm</name>
    <dbReference type="NCBI Taxonomy" id="6204"/>
    <lineage>
        <taxon>Eukaryota</taxon>
        <taxon>Metazoa</taxon>
        <taxon>Spiralia</taxon>
        <taxon>Lophotrochozoa</taxon>
        <taxon>Platyhelminthes</taxon>
        <taxon>Cestoda</taxon>
        <taxon>Eucestoda</taxon>
        <taxon>Cyclophyllidea</taxon>
        <taxon>Taeniidae</taxon>
        <taxon>Taenia</taxon>
    </lineage>
</organism>
<sequence>MVCRFALIFLVAVVLASGDRTFGDDIFVPYLRCFALSATEIGVFWDAGEMVGHGVEEIKVKVEKAIHPHKIWNATVSANNGKVIIRDLKAKTIYRVDVDGYRNEIMVFGSQRFATTLPKKQIKHKKVRRS</sequence>
<evidence type="ECO:0000313" key="4">
    <source>
        <dbReference type="EMBL" id="CAO82075.1"/>
    </source>
</evidence>
<evidence type="ECO:0000313" key="3">
    <source>
        <dbReference type="EMBL" id="AQR06134.2"/>
    </source>
</evidence>
<reference evidence="3" key="1">
    <citation type="journal article" date="1998" name="Int. J. Parasitol.">
        <title>A Taenia solium oncosphere protein homologous to host-protective Taenia ovis and Taenia saginata 18 kDa antigens.</title>
        <authorList>
            <person name="Gauci C.G."/>
            <person name="Flisser A."/>
            <person name="Lightowlers M.W."/>
        </authorList>
    </citation>
    <scope>NUCLEOTIDE SEQUENCE</scope>
</reference>
<dbReference type="SMR" id="A8Y989"/>
<protein>
    <submittedName>
        <fullName evidence="2">18 kDa oncosphere antigen</fullName>
    </submittedName>
    <submittedName>
        <fullName evidence="4">HP6 protein</fullName>
    </submittedName>
    <submittedName>
        <fullName evidence="3">Vaccine antigen</fullName>
    </submittedName>
</protein>
<feature type="chain" id="PRO_5014566238" evidence="1">
    <location>
        <begin position="19"/>
        <end position="130"/>
    </location>
</feature>
<evidence type="ECO:0000313" key="2">
    <source>
        <dbReference type="EMBL" id="ADO86981.1"/>
    </source>
</evidence>
<gene>
    <name evidence="4" type="primary">hp6</name>
    <name evidence="3" type="synonym">TSOL18</name>
</gene>
<reference evidence="4" key="3">
    <citation type="journal article" date="2008" name="Parasitol. Res.">
        <title>TSOL18/HP6-Tsol, an immunogenic Taenia solium oncospheral adhesion protein and potential protective antigen.</title>
        <authorList>
            <person name="Parkhouse R.M."/>
            <person name="Bonay P."/>
            <person name="Gonzalez L.M."/>
            <person name="Ferrer E."/>
            <person name="Garate T."/>
            <person name="Aguilar C.M."/>
            <person name="Cortez A M.M."/>
            <person name="Harrison L.J."/>
        </authorList>
    </citation>
    <scope>NUCLEOTIDE SEQUENCE</scope>
    <source>
        <tissue evidence="4">Gravid proglottid</tissue>
    </source>
</reference>
<accession>A8Y989</accession>
<dbReference type="AlphaFoldDB" id="A8Y989"/>
<dbReference type="EMBL" id="AM774400">
    <property type="protein sequence ID" value="CAO82075.1"/>
    <property type="molecule type" value="mRNA"/>
</dbReference>
<keyword evidence="1" id="KW-0732">Signal</keyword>
<proteinExistence type="evidence at transcript level"/>
<name>A8Y989_TAESO</name>
<evidence type="ECO:0000256" key="1">
    <source>
        <dbReference type="SAM" id="SignalP"/>
    </source>
</evidence>
<reference evidence="2" key="4">
    <citation type="journal article" date="2011" name="Mol. Biochem. Parasitol.">
        <title>Genetic variability of the 18 kDa/HP6 protective antigen in Taenia saginata and Taenia asiatica: implications for vaccine development.</title>
        <authorList>
            <person name="Gonzalez L.M."/>
            <person name="Ramiro R."/>
            <person name="Garcia L."/>
            <person name="Parkhouse R.M."/>
            <person name="McManus D.P."/>
            <person name="Garate T."/>
        </authorList>
    </citation>
    <scope>NUCLEOTIDE SEQUENCE</scope>
    <source>
        <strain evidence="2">65</strain>
    </source>
</reference>